<evidence type="ECO:0000313" key="3">
    <source>
        <dbReference type="Proteomes" id="UP000241462"/>
    </source>
</evidence>
<gene>
    <name evidence="2" type="ORF">BD289DRAFT_254201</name>
</gene>
<proteinExistence type="predicted"/>
<feature type="region of interest" description="Disordered" evidence="1">
    <location>
        <begin position="30"/>
        <end position="58"/>
    </location>
</feature>
<reference evidence="2 3" key="1">
    <citation type="journal article" date="2018" name="Mycol. Prog.">
        <title>Coniella lustricola, a new species from submerged detritus.</title>
        <authorList>
            <person name="Raudabaugh D.B."/>
            <person name="Iturriaga T."/>
            <person name="Carver A."/>
            <person name="Mondo S."/>
            <person name="Pangilinan J."/>
            <person name="Lipzen A."/>
            <person name="He G."/>
            <person name="Amirebrahimi M."/>
            <person name="Grigoriev I.V."/>
            <person name="Miller A.N."/>
        </authorList>
    </citation>
    <scope>NUCLEOTIDE SEQUENCE [LARGE SCALE GENOMIC DNA]</scope>
    <source>
        <strain evidence="2 3">B22-T-1</strain>
    </source>
</reference>
<keyword evidence="3" id="KW-1185">Reference proteome</keyword>
<evidence type="ECO:0000256" key="1">
    <source>
        <dbReference type="SAM" id="MobiDB-lite"/>
    </source>
</evidence>
<accession>A0A2T3A8B1</accession>
<dbReference type="AlphaFoldDB" id="A0A2T3A8B1"/>
<dbReference type="InParanoid" id="A0A2T3A8B1"/>
<name>A0A2T3A8B1_9PEZI</name>
<evidence type="ECO:0000313" key="2">
    <source>
        <dbReference type="EMBL" id="PSR85617.1"/>
    </source>
</evidence>
<feature type="compositionally biased region" description="Basic and acidic residues" evidence="1">
    <location>
        <begin position="37"/>
        <end position="47"/>
    </location>
</feature>
<sequence>MGRCLAVFIELRRRICAVCWLVALYRRSKCRRKSTKRGNEAQKERQRPNKVQCDLPSSPQSSARLIRLSLLLLSRHGDSLQSAQMGEVIGASKEICPPELLPRLA</sequence>
<dbReference type="Proteomes" id="UP000241462">
    <property type="component" value="Unassembled WGS sequence"/>
</dbReference>
<dbReference type="EMBL" id="KZ678440">
    <property type="protein sequence ID" value="PSR85617.1"/>
    <property type="molecule type" value="Genomic_DNA"/>
</dbReference>
<organism evidence="2 3">
    <name type="scientific">Coniella lustricola</name>
    <dbReference type="NCBI Taxonomy" id="2025994"/>
    <lineage>
        <taxon>Eukaryota</taxon>
        <taxon>Fungi</taxon>
        <taxon>Dikarya</taxon>
        <taxon>Ascomycota</taxon>
        <taxon>Pezizomycotina</taxon>
        <taxon>Sordariomycetes</taxon>
        <taxon>Sordariomycetidae</taxon>
        <taxon>Diaporthales</taxon>
        <taxon>Schizoparmaceae</taxon>
        <taxon>Coniella</taxon>
    </lineage>
</organism>
<protein>
    <submittedName>
        <fullName evidence="2">Uncharacterized protein</fullName>
    </submittedName>
</protein>